<name>A0A934SB54_9BACT</name>
<organism evidence="1 2">
    <name type="scientific">Luteolibacter pohnpeiensis</name>
    <dbReference type="NCBI Taxonomy" id="454153"/>
    <lineage>
        <taxon>Bacteria</taxon>
        <taxon>Pseudomonadati</taxon>
        <taxon>Verrucomicrobiota</taxon>
        <taxon>Verrucomicrobiia</taxon>
        <taxon>Verrucomicrobiales</taxon>
        <taxon>Verrucomicrobiaceae</taxon>
        <taxon>Luteolibacter</taxon>
    </lineage>
</organism>
<evidence type="ECO:0000313" key="2">
    <source>
        <dbReference type="Proteomes" id="UP000603141"/>
    </source>
</evidence>
<proteinExistence type="predicted"/>
<gene>
    <name evidence="1" type="ORF">JIN85_09590</name>
</gene>
<dbReference type="AlphaFoldDB" id="A0A934SB54"/>
<sequence>MNELKIKLAALGLDEEQVEQVIATVGEFAKSKLPPNLHPMLNDVLSGKSPDLGPLAGMLGGLKGMFGGL</sequence>
<accession>A0A934SB54</accession>
<dbReference type="RefSeq" id="WP_200270026.1">
    <property type="nucleotide sequence ID" value="NZ_JAENIJ010000013.1"/>
</dbReference>
<keyword evidence="2" id="KW-1185">Reference proteome</keyword>
<comment type="caution">
    <text evidence="1">The sequence shown here is derived from an EMBL/GenBank/DDBJ whole genome shotgun (WGS) entry which is preliminary data.</text>
</comment>
<dbReference type="Proteomes" id="UP000603141">
    <property type="component" value="Unassembled WGS sequence"/>
</dbReference>
<dbReference type="EMBL" id="JAENIJ010000013">
    <property type="protein sequence ID" value="MBK1882669.1"/>
    <property type="molecule type" value="Genomic_DNA"/>
</dbReference>
<evidence type="ECO:0000313" key="1">
    <source>
        <dbReference type="EMBL" id="MBK1882669.1"/>
    </source>
</evidence>
<protein>
    <recommendedName>
        <fullName evidence="3">DUF2267 domain-containing protein</fullName>
    </recommendedName>
</protein>
<evidence type="ECO:0008006" key="3">
    <source>
        <dbReference type="Google" id="ProtNLM"/>
    </source>
</evidence>
<reference evidence="1" key="1">
    <citation type="submission" date="2021-01" db="EMBL/GenBank/DDBJ databases">
        <title>Modified the classification status of verrucomicrobia.</title>
        <authorList>
            <person name="Feng X."/>
        </authorList>
    </citation>
    <scope>NUCLEOTIDE SEQUENCE</scope>
    <source>
        <strain evidence="1">KCTC 22041</strain>
    </source>
</reference>